<keyword evidence="3" id="KW-1185">Reference proteome</keyword>
<protein>
    <submittedName>
        <fullName evidence="2">Uu.00g000190.m01.CDS01</fullName>
    </submittedName>
</protein>
<accession>A0AAI8VK99</accession>
<feature type="region of interest" description="Disordered" evidence="1">
    <location>
        <begin position="37"/>
        <end position="71"/>
    </location>
</feature>
<evidence type="ECO:0000256" key="1">
    <source>
        <dbReference type="SAM" id="MobiDB-lite"/>
    </source>
</evidence>
<organism evidence="2 3">
    <name type="scientific">Anthostomella pinea</name>
    <dbReference type="NCBI Taxonomy" id="933095"/>
    <lineage>
        <taxon>Eukaryota</taxon>
        <taxon>Fungi</taxon>
        <taxon>Dikarya</taxon>
        <taxon>Ascomycota</taxon>
        <taxon>Pezizomycotina</taxon>
        <taxon>Sordariomycetes</taxon>
        <taxon>Xylariomycetidae</taxon>
        <taxon>Xylariales</taxon>
        <taxon>Xylariaceae</taxon>
        <taxon>Anthostomella</taxon>
    </lineage>
</organism>
<dbReference type="Proteomes" id="UP001295740">
    <property type="component" value="Unassembled WGS sequence"/>
</dbReference>
<evidence type="ECO:0000313" key="2">
    <source>
        <dbReference type="EMBL" id="CAJ2505889.1"/>
    </source>
</evidence>
<comment type="caution">
    <text evidence="2">The sequence shown here is derived from an EMBL/GenBank/DDBJ whole genome shotgun (WGS) entry which is preliminary data.</text>
</comment>
<gene>
    <name evidence="2" type="ORF">KHLLAP_LOCUS6357</name>
</gene>
<sequence>MAAVTLNGTTLACMRQPPKTELDNSMLSREFPALIRTSQEEADRPMPGPLNDGRDPSRNLRRPWLLLGPER</sequence>
<dbReference type="AlphaFoldDB" id="A0AAI8VK99"/>
<proteinExistence type="predicted"/>
<reference evidence="2" key="1">
    <citation type="submission" date="2023-10" db="EMBL/GenBank/DDBJ databases">
        <authorList>
            <person name="Hackl T."/>
        </authorList>
    </citation>
    <scope>NUCLEOTIDE SEQUENCE</scope>
</reference>
<dbReference type="EMBL" id="CAUWAG010000008">
    <property type="protein sequence ID" value="CAJ2505889.1"/>
    <property type="molecule type" value="Genomic_DNA"/>
</dbReference>
<name>A0AAI8VK99_9PEZI</name>
<evidence type="ECO:0000313" key="3">
    <source>
        <dbReference type="Proteomes" id="UP001295740"/>
    </source>
</evidence>